<dbReference type="AlphaFoldDB" id="A0A3E0I8W9"/>
<comment type="caution">
    <text evidence="1">The sequence shown here is derived from an EMBL/GenBank/DDBJ whole genome shotgun (WGS) entry which is preliminary data.</text>
</comment>
<evidence type="ECO:0000313" key="1">
    <source>
        <dbReference type="EMBL" id="REH54966.1"/>
    </source>
</evidence>
<proteinExistence type="predicted"/>
<evidence type="ECO:0000313" key="2">
    <source>
        <dbReference type="Proteomes" id="UP000256884"/>
    </source>
</evidence>
<dbReference type="Proteomes" id="UP000256884">
    <property type="component" value="Unassembled WGS sequence"/>
</dbReference>
<keyword evidence="2" id="KW-1185">Reference proteome</keyword>
<sequence>MQFSLVTFIRKIIEGIYLTSSHKSPDNYNNATRYNNRSNKLLFKDYLHIKVPTEDVRIEGFYYDETISIDVYGKECRENPDDYLDEKSSFLDELFIRSPEYYKNKHDRFETRKRFRSQITISLKDKNIKLQTSVFMNEVEARMKLYEQNGINIYYKKWEMEDMYLSKAGENILKKDFEEYFVDLKFLNQRKVDFRRLKIL</sequence>
<reference evidence="1 2" key="1">
    <citation type="submission" date="2018-08" db="EMBL/GenBank/DDBJ databases">
        <title>Genomic Encyclopedia of Type Strains, Phase IV (KMG-IV): sequencing the most valuable type-strain genomes for metagenomic binning, comparative biology and taxonomic classification.</title>
        <authorList>
            <person name="Goeker M."/>
        </authorList>
    </citation>
    <scope>NUCLEOTIDE SEQUENCE [LARGE SCALE GENOMIC DNA]</scope>
    <source>
        <strain evidence="1 2">DSM 18841</strain>
    </source>
</reference>
<gene>
    <name evidence="1" type="ORF">C7448_102499</name>
</gene>
<dbReference type="EMBL" id="QUNS01000002">
    <property type="protein sequence ID" value="REH54966.1"/>
    <property type="molecule type" value="Genomic_DNA"/>
</dbReference>
<accession>A0A3E0I8W9</accession>
<protein>
    <submittedName>
        <fullName evidence="1">Uncharacterized protein</fullName>
    </submittedName>
</protein>
<dbReference type="RefSeq" id="WP_115900593.1">
    <property type="nucleotide sequence ID" value="NZ_QUNS01000002.1"/>
</dbReference>
<name>A0A3E0I8W9_9FLAO</name>
<organism evidence="1 2">
    <name type="scientific">Tenacibaculum gallaicum</name>
    <dbReference type="NCBI Taxonomy" id="561505"/>
    <lineage>
        <taxon>Bacteria</taxon>
        <taxon>Pseudomonadati</taxon>
        <taxon>Bacteroidota</taxon>
        <taxon>Flavobacteriia</taxon>
        <taxon>Flavobacteriales</taxon>
        <taxon>Flavobacteriaceae</taxon>
        <taxon>Tenacibaculum</taxon>
    </lineage>
</organism>